<protein>
    <submittedName>
        <fullName evidence="5">Glycosyltransferase, GT2 family</fullName>
    </submittedName>
</protein>
<dbReference type="PANTHER" id="PTHR43179">
    <property type="entry name" value="RHAMNOSYLTRANSFERASE WBBL"/>
    <property type="match status" value="1"/>
</dbReference>
<name>A0A1T4Q5Q1_9BACT</name>
<dbReference type="GO" id="GO:0016757">
    <property type="term" value="F:glycosyltransferase activity"/>
    <property type="evidence" value="ECO:0007669"/>
    <property type="project" value="UniProtKB-KW"/>
</dbReference>
<accession>A0A1T4Q5Q1</accession>
<evidence type="ECO:0000313" key="5">
    <source>
        <dbReference type="EMBL" id="SJZ98994.1"/>
    </source>
</evidence>
<gene>
    <name evidence="5" type="ORF">SAMN04488132_107157</name>
</gene>
<dbReference type="Gene3D" id="3.90.550.10">
    <property type="entry name" value="Spore Coat Polysaccharide Biosynthesis Protein SpsA, Chain A"/>
    <property type="match status" value="1"/>
</dbReference>
<sequence length="314" mass="35554">MDQNITIVPVSVIIATANRPWLLERTLASLRQQTFQPRELIIIDASDNNAVKELLSTWDADSIALKYEKAGVKGAASQRNQGVEHSVSPFIAFLDDDIILEKDCFGFLFNTIAGNENVGGVNAFITNQHSFPPGKITRTYYRLISDRKLDFYDGKCFGPVINVLPVDYQGSRQLVEVEWLNSTCVIYRREALPVPVFDPHFTGYSFMEDVALSLQVGKKWQMYNVQTARIFHDSQQSGHKSKRRLLSKQQIVNRYYIMTRIMEKRKTADLIRLIAAELFGILSGLTGFNGWKTLIPDIGGKIDGAWSLIMRKGQ</sequence>
<keyword evidence="3 5" id="KW-0808">Transferase</keyword>
<feature type="domain" description="Glycosyltransferase 2-like" evidence="4">
    <location>
        <begin position="11"/>
        <end position="135"/>
    </location>
</feature>
<evidence type="ECO:0000313" key="6">
    <source>
        <dbReference type="Proteomes" id="UP000190888"/>
    </source>
</evidence>
<keyword evidence="2" id="KW-0328">Glycosyltransferase</keyword>
<dbReference type="Proteomes" id="UP000190888">
    <property type="component" value="Unassembled WGS sequence"/>
</dbReference>
<dbReference type="EMBL" id="FUWH01000007">
    <property type="protein sequence ID" value="SJZ98994.1"/>
    <property type="molecule type" value="Genomic_DNA"/>
</dbReference>
<dbReference type="SUPFAM" id="SSF53448">
    <property type="entry name" value="Nucleotide-diphospho-sugar transferases"/>
    <property type="match status" value="1"/>
</dbReference>
<dbReference type="CDD" id="cd00761">
    <property type="entry name" value="Glyco_tranf_GTA_type"/>
    <property type="match status" value="1"/>
</dbReference>
<reference evidence="5 6" key="1">
    <citation type="submission" date="2017-02" db="EMBL/GenBank/DDBJ databases">
        <authorList>
            <person name="Peterson S.W."/>
        </authorList>
    </citation>
    <scope>NUCLEOTIDE SEQUENCE [LARGE SCALE GENOMIC DNA]</scope>
    <source>
        <strain evidence="5 6">DSM 22335</strain>
    </source>
</reference>
<evidence type="ECO:0000256" key="3">
    <source>
        <dbReference type="ARBA" id="ARBA00022679"/>
    </source>
</evidence>
<dbReference type="InterPro" id="IPR029044">
    <property type="entry name" value="Nucleotide-diphossugar_trans"/>
</dbReference>
<dbReference type="PANTHER" id="PTHR43179:SF12">
    <property type="entry name" value="GALACTOFURANOSYLTRANSFERASE GLFT2"/>
    <property type="match status" value="1"/>
</dbReference>
<dbReference type="OrthoDB" id="9801954at2"/>
<proteinExistence type="inferred from homology"/>
<evidence type="ECO:0000256" key="2">
    <source>
        <dbReference type="ARBA" id="ARBA00022676"/>
    </source>
</evidence>
<organism evidence="5 6">
    <name type="scientific">Sediminibacterium ginsengisoli</name>
    <dbReference type="NCBI Taxonomy" id="413434"/>
    <lineage>
        <taxon>Bacteria</taxon>
        <taxon>Pseudomonadati</taxon>
        <taxon>Bacteroidota</taxon>
        <taxon>Chitinophagia</taxon>
        <taxon>Chitinophagales</taxon>
        <taxon>Chitinophagaceae</taxon>
        <taxon>Sediminibacterium</taxon>
    </lineage>
</organism>
<comment type="similarity">
    <text evidence="1">Belongs to the glycosyltransferase 2 family.</text>
</comment>
<evidence type="ECO:0000256" key="1">
    <source>
        <dbReference type="ARBA" id="ARBA00006739"/>
    </source>
</evidence>
<dbReference type="AlphaFoldDB" id="A0A1T4Q5Q1"/>
<dbReference type="InterPro" id="IPR001173">
    <property type="entry name" value="Glyco_trans_2-like"/>
</dbReference>
<dbReference type="RefSeq" id="WP_078831922.1">
    <property type="nucleotide sequence ID" value="NZ_FUWH01000007.1"/>
</dbReference>
<dbReference type="STRING" id="413434.SAMN04488132_107157"/>
<dbReference type="Pfam" id="PF00535">
    <property type="entry name" value="Glycos_transf_2"/>
    <property type="match status" value="1"/>
</dbReference>
<evidence type="ECO:0000259" key="4">
    <source>
        <dbReference type="Pfam" id="PF00535"/>
    </source>
</evidence>
<keyword evidence="6" id="KW-1185">Reference proteome</keyword>